<evidence type="ECO:0000256" key="12">
    <source>
        <dbReference type="RuleBase" id="RU361211"/>
    </source>
</evidence>
<dbReference type="Pfam" id="PF01853">
    <property type="entry name" value="MOZ_SAS"/>
    <property type="match status" value="1"/>
</dbReference>
<dbReference type="Gene3D" id="3.30.60.60">
    <property type="entry name" value="N-acetyl transferase-like"/>
    <property type="match status" value="1"/>
</dbReference>
<dbReference type="RefSeq" id="XP_001304273.1">
    <property type="nucleotide sequence ID" value="XM_001304272.1"/>
</dbReference>
<evidence type="ECO:0000256" key="2">
    <source>
        <dbReference type="ARBA" id="ARBA00010107"/>
    </source>
</evidence>
<comment type="catalytic activity">
    <reaction evidence="12">
        <text>L-lysyl-[protein] + acetyl-CoA = N(6)-acetyl-L-lysyl-[protein] + CoA + H(+)</text>
        <dbReference type="Rhea" id="RHEA:45948"/>
        <dbReference type="Rhea" id="RHEA-COMP:9752"/>
        <dbReference type="Rhea" id="RHEA-COMP:10731"/>
        <dbReference type="ChEBI" id="CHEBI:15378"/>
        <dbReference type="ChEBI" id="CHEBI:29969"/>
        <dbReference type="ChEBI" id="CHEBI:57287"/>
        <dbReference type="ChEBI" id="CHEBI:57288"/>
        <dbReference type="ChEBI" id="CHEBI:61930"/>
        <dbReference type="EC" id="2.3.1.48"/>
    </reaction>
</comment>
<dbReference type="FunFam" id="3.30.60.60:FF:000001">
    <property type="entry name" value="Histone acetyltransferase"/>
    <property type="match status" value="1"/>
</dbReference>
<evidence type="ECO:0000313" key="14">
    <source>
        <dbReference type="EMBL" id="EAX91343.1"/>
    </source>
</evidence>
<organism evidence="14 15">
    <name type="scientific">Trichomonas vaginalis (strain ATCC PRA-98 / G3)</name>
    <dbReference type="NCBI Taxonomy" id="412133"/>
    <lineage>
        <taxon>Eukaryota</taxon>
        <taxon>Metamonada</taxon>
        <taxon>Parabasalia</taxon>
        <taxon>Trichomonadida</taxon>
        <taxon>Trichomonadidae</taxon>
        <taxon>Trichomonas</taxon>
    </lineage>
</organism>
<dbReference type="FunFam" id="3.40.630.30:FF:000002">
    <property type="entry name" value="Histone acetyltransferase"/>
    <property type="match status" value="1"/>
</dbReference>
<dbReference type="FunFam" id="1.10.10.10:FF:000476">
    <property type="entry name" value="Histone acetyltransferase"/>
    <property type="match status" value="1"/>
</dbReference>
<reference evidence="14" key="2">
    <citation type="journal article" date="2007" name="Science">
        <title>Draft genome sequence of the sexually transmitted pathogen Trichomonas vaginalis.</title>
        <authorList>
            <person name="Carlton J.M."/>
            <person name="Hirt R.P."/>
            <person name="Silva J.C."/>
            <person name="Delcher A.L."/>
            <person name="Schatz M."/>
            <person name="Zhao Q."/>
            <person name="Wortman J.R."/>
            <person name="Bidwell S.L."/>
            <person name="Alsmark U.C.M."/>
            <person name="Besteiro S."/>
            <person name="Sicheritz-Ponten T."/>
            <person name="Noel C.J."/>
            <person name="Dacks J.B."/>
            <person name="Foster P.G."/>
            <person name="Simillion C."/>
            <person name="Van de Peer Y."/>
            <person name="Miranda-Saavedra D."/>
            <person name="Barton G.J."/>
            <person name="Westrop G.D."/>
            <person name="Mueller S."/>
            <person name="Dessi D."/>
            <person name="Fiori P.L."/>
            <person name="Ren Q."/>
            <person name="Paulsen I."/>
            <person name="Zhang H."/>
            <person name="Bastida-Corcuera F.D."/>
            <person name="Simoes-Barbosa A."/>
            <person name="Brown M.T."/>
            <person name="Hayes R.D."/>
            <person name="Mukherjee M."/>
            <person name="Okumura C.Y."/>
            <person name="Schneider R."/>
            <person name="Smith A.J."/>
            <person name="Vanacova S."/>
            <person name="Villalvazo M."/>
            <person name="Haas B.J."/>
            <person name="Pertea M."/>
            <person name="Feldblyum T.V."/>
            <person name="Utterback T.R."/>
            <person name="Shu C.L."/>
            <person name="Osoegawa K."/>
            <person name="de Jong P.J."/>
            <person name="Hrdy I."/>
            <person name="Horvathova L."/>
            <person name="Zubacova Z."/>
            <person name="Dolezal P."/>
            <person name="Malik S.B."/>
            <person name="Logsdon J.M. Jr."/>
            <person name="Henze K."/>
            <person name="Gupta A."/>
            <person name="Wang C.C."/>
            <person name="Dunne R.L."/>
            <person name="Upcroft J.A."/>
            <person name="Upcroft P."/>
            <person name="White O."/>
            <person name="Salzberg S.L."/>
            <person name="Tang P."/>
            <person name="Chiu C.-H."/>
            <person name="Lee Y.-S."/>
            <person name="Embley T.M."/>
            <person name="Coombs G.H."/>
            <person name="Mottram J.C."/>
            <person name="Tachezy J."/>
            <person name="Fraser-Liggett C.M."/>
            <person name="Johnson P.J."/>
        </authorList>
    </citation>
    <scope>NUCLEOTIDE SEQUENCE [LARGE SCALE GENOMIC DNA]</scope>
    <source>
        <strain evidence="14">G3</strain>
    </source>
</reference>
<dbReference type="KEGG" id="tva:4749036"/>
<dbReference type="GO" id="GO:0008270">
    <property type="term" value="F:zinc ion binding"/>
    <property type="evidence" value="ECO:0007669"/>
    <property type="project" value="UniProtKB-KW"/>
</dbReference>
<keyword evidence="15" id="KW-1185">Reference proteome</keyword>
<proteinExistence type="inferred from homology"/>
<dbReference type="InterPro" id="IPR016181">
    <property type="entry name" value="Acyl_CoA_acyltransferase"/>
</dbReference>
<keyword evidence="4" id="KW-0808">Transferase</keyword>
<dbReference type="GO" id="GO:0005634">
    <property type="term" value="C:nucleus"/>
    <property type="evidence" value="ECO:0000318"/>
    <property type="project" value="GO_Central"/>
</dbReference>
<evidence type="ECO:0000256" key="4">
    <source>
        <dbReference type="ARBA" id="ARBA00022679"/>
    </source>
</evidence>
<dbReference type="GO" id="GO:0003682">
    <property type="term" value="F:chromatin binding"/>
    <property type="evidence" value="ECO:0000318"/>
    <property type="project" value="GO_Central"/>
</dbReference>
<feature type="active site" description="Proton donor/acceptor" evidence="11">
    <location>
        <position position="280"/>
    </location>
</feature>
<evidence type="ECO:0000313" key="15">
    <source>
        <dbReference type="Proteomes" id="UP000001542"/>
    </source>
</evidence>
<dbReference type="GO" id="GO:0000785">
    <property type="term" value="C:chromatin"/>
    <property type="evidence" value="ECO:0000318"/>
    <property type="project" value="GO_Central"/>
</dbReference>
<evidence type="ECO:0000256" key="3">
    <source>
        <dbReference type="ARBA" id="ARBA00013184"/>
    </source>
</evidence>
<protein>
    <recommendedName>
        <fullName evidence="3 12">Histone acetyltransferase</fullName>
        <ecNumber evidence="3 12">2.3.1.48</ecNumber>
    </recommendedName>
</protein>
<gene>
    <name evidence="14" type="ORF">TVAG_296750</name>
</gene>
<evidence type="ECO:0000256" key="6">
    <source>
        <dbReference type="ARBA" id="ARBA00022771"/>
    </source>
</evidence>
<keyword evidence="6" id="KW-0863">Zinc-finger</keyword>
<dbReference type="InterPro" id="IPR040706">
    <property type="entry name" value="Zf-MYST"/>
</dbReference>
<dbReference type="SUPFAM" id="SSF55729">
    <property type="entry name" value="Acyl-CoA N-acyltransferases (Nat)"/>
    <property type="match status" value="1"/>
</dbReference>
<dbReference type="FunCoup" id="A2FUS9">
    <property type="interactions" value="782"/>
</dbReference>
<evidence type="ECO:0000256" key="9">
    <source>
        <dbReference type="ARBA" id="ARBA00022990"/>
    </source>
</evidence>
<dbReference type="PROSITE" id="PS51726">
    <property type="entry name" value="MYST_HAT"/>
    <property type="match status" value="1"/>
</dbReference>
<sequence length="380" mass="44294">MESKRLSVGDVVSVYCEQYMQKMDAVILTFNIQKQVAYVHFIKQDKRLDRWVPISEISDDPNVICFMTEDKLSSRTVRKLLDEEDVDKLEPQYQQFEEAHQETTRIRNIDRITIGPYTVKAWYYSPYPNPFGKMEHIYICDHCFQYFESAQKLKEHLMKTGEKCPPGQEIYRHDNLSIFEMKGWIDKVPCQCLCLLSKLFLDHKTLFYDVEGFLFYVICECDNNGAHIAAYFSKEVNCLAGNVLSCITTLPPYQKKGYGNLCISLSYELARRSRRAGGPEKPLSDLGKLAFSSYWKDTLLELFNTRESEMTSLDNIVILTSIQKEDIIYSLKQFHCFTKVKGEYEIDVSSPSLRQAIEKHRSATPKRKIDPQYLTWLPES</sequence>
<dbReference type="EMBL" id="DS114042">
    <property type="protein sequence ID" value="EAX91343.1"/>
    <property type="molecule type" value="Genomic_DNA"/>
</dbReference>
<dbReference type="InterPro" id="IPR050603">
    <property type="entry name" value="MYST_HAT"/>
</dbReference>
<dbReference type="Proteomes" id="UP000001542">
    <property type="component" value="Unassembled WGS sequence"/>
</dbReference>
<dbReference type="GO" id="GO:0006357">
    <property type="term" value="P:regulation of transcription by RNA polymerase II"/>
    <property type="evidence" value="ECO:0000318"/>
    <property type="project" value="GO_Central"/>
</dbReference>
<keyword evidence="8" id="KW-0156">Chromatin regulator</keyword>
<name>A2FUS9_TRIV3</name>
<dbReference type="Gene3D" id="2.30.30.140">
    <property type="match status" value="1"/>
</dbReference>
<dbReference type="InterPro" id="IPR036388">
    <property type="entry name" value="WH-like_DNA-bd_sf"/>
</dbReference>
<dbReference type="Pfam" id="PF11717">
    <property type="entry name" value="Tudor-knot"/>
    <property type="match status" value="1"/>
</dbReference>
<dbReference type="STRING" id="5722.A2FUS9"/>
<comment type="subcellular location">
    <subcellularLocation>
        <location evidence="1 12">Nucleus</location>
    </subcellularLocation>
</comment>
<keyword evidence="5" id="KW-0479">Metal-binding</keyword>
<evidence type="ECO:0000256" key="5">
    <source>
        <dbReference type="ARBA" id="ARBA00022723"/>
    </source>
</evidence>
<dbReference type="VEuPathDB" id="TrichDB:TVAGG3_0927600"/>
<dbReference type="GO" id="GO:0004402">
    <property type="term" value="F:histone acetyltransferase activity"/>
    <property type="evidence" value="ECO:0000318"/>
    <property type="project" value="GO_Central"/>
</dbReference>
<dbReference type="eggNOG" id="KOG2747">
    <property type="taxonomic scope" value="Eukaryota"/>
</dbReference>
<evidence type="ECO:0000256" key="10">
    <source>
        <dbReference type="ARBA" id="ARBA00023242"/>
    </source>
</evidence>
<dbReference type="InterPro" id="IPR002717">
    <property type="entry name" value="HAT_MYST-type"/>
</dbReference>
<dbReference type="OrthoDB" id="787137at2759"/>
<dbReference type="PANTHER" id="PTHR10615:SF161">
    <property type="entry name" value="HISTONE ACETYLTRANSFERASE KAT7"/>
    <property type="match status" value="1"/>
</dbReference>
<keyword evidence="9" id="KW-0007">Acetylation</keyword>
<dbReference type="SUPFAM" id="SSF54160">
    <property type="entry name" value="Chromo domain-like"/>
    <property type="match status" value="1"/>
</dbReference>
<keyword evidence="7" id="KW-0862">Zinc</keyword>
<keyword evidence="10 12" id="KW-0539">Nucleus</keyword>
<comment type="similarity">
    <text evidence="2 12">Belongs to the MYST (SAS/MOZ) family.</text>
</comment>
<dbReference type="InterPro" id="IPR016197">
    <property type="entry name" value="Chromo-like_dom_sf"/>
</dbReference>
<evidence type="ECO:0000256" key="7">
    <source>
        <dbReference type="ARBA" id="ARBA00022833"/>
    </source>
</evidence>
<dbReference type="Pfam" id="PF17772">
    <property type="entry name" value="zf-MYST"/>
    <property type="match status" value="1"/>
</dbReference>
<dbReference type="InterPro" id="IPR025995">
    <property type="entry name" value="Tudor-knot"/>
</dbReference>
<evidence type="ECO:0000256" key="1">
    <source>
        <dbReference type="ARBA" id="ARBA00004123"/>
    </source>
</evidence>
<evidence type="ECO:0000259" key="13">
    <source>
        <dbReference type="PROSITE" id="PS51726"/>
    </source>
</evidence>
<evidence type="ECO:0000256" key="8">
    <source>
        <dbReference type="ARBA" id="ARBA00022853"/>
    </source>
</evidence>
<dbReference type="InParanoid" id="A2FUS9"/>
<evidence type="ECO:0000256" key="11">
    <source>
        <dbReference type="PIRSR" id="PIRSR602717-51"/>
    </source>
</evidence>
<feature type="domain" description="MYST-type HAT" evidence="13">
    <location>
        <begin position="104"/>
        <end position="378"/>
    </location>
</feature>
<dbReference type="EC" id="2.3.1.48" evidence="3 12"/>
<dbReference type="AlphaFoldDB" id="A2FUS9"/>
<accession>A2FUS9</accession>
<dbReference type="VEuPathDB" id="TrichDB:TVAG_296750"/>
<dbReference type="FunFam" id="2.30.30.140:FF:000156">
    <property type="entry name" value="Histone acetyltransferase"/>
    <property type="match status" value="1"/>
</dbReference>
<dbReference type="GO" id="GO:0003712">
    <property type="term" value="F:transcription coregulator activity"/>
    <property type="evidence" value="ECO:0000318"/>
    <property type="project" value="GO_Central"/>
</dbReference>
<dbReference type="Gene3D" id="1.10.10.10">
    <property type="entry name" value="Winged helix-like DNA-binding domain superfamily/Winged helix DNA-binding domain"/>
    <property type="match status" value="1"/>
</dbReference>
<dbReference type="PANTHER" id="PTHR10615">
    <property type="entry name" value="HISTONE ACETYLTRANSFERASE"/>
    <property type="match status" value="1"/>
</dbReference>
<dbReference type="OMA" id="CWKTGVA"/>
<dbReference type="Gene3D" id="3.40.630.30">
    <property type="match status" value="1"/>
</dbReference>
<dbReference type="SMR" id="A2FUS9"/>
<reference evidence="14" key="1">
    <citation type="submission" date="2006-10" db="EMBL/GenBank/DDBJ databases">
        <authorList>
            <person name="Amadeo P."/>
            <person name="Zhao Q."/>
            <person name="Wortman J."/>
            <person name="Fraser-Liggett C."/>
            <person name="Carlton J."/>
        </authorList>
    </citation>
    <scope>NUCLEOTIDE SEQUENCE</scope>
    <source>
        <strain evidence="14">G3</strain>
    </source>
</reference>